<proteinExistence type="predicted"/>
<evidence type="ECO:0008006" key="3">
    <source>
        <dbReference type="Google" id="ProtNLM"/>
    </source>
</evidence>
<evidence type="ECO:0000256" key="1">
    <source>
        <dbReference type="SAM" id="MobiDB-lite"/>
    </source>
</evidence>
<protein>
    <recommendedName>
        <fullName evidence="3">Transposase Tc1-like domain-containing protein</fullName>
    </recommendedName>
</protein>
<feature type="compositionally biased region" description="Basic and acidic residues" evidence="1">
    <location>
        <begin position="264"/>
        <end position="274"/>
    </location>
</feature>
<dbReference type="PANTHER" id="PTHR47169">
    <property type="entry name" value="OS01G0541250 PROTEIN"/>
    <property type="match status" value="1"/>
</dbReference>
<name>A0A024TSN5_9STRA</name>
<sequence length="283" mass="32695">MEELMRTFNVSQATISRIWTRGCTSAALTGCAKVASKMAGRIAGTRKYSDEGARDNVSSVPHHLRCNFRSLASATGIPKTTLWRHLKAKKLRRTTSRLKAMLTQNHRLARYNFAKSFVRAGQLGTRRWHDMMDIVHIDEKWFYITQVNRRFYLWHDEAVPQRKAQSKWHITKVMFLCAVARPRPRHDSKRHAMWDGKVGLWPFVETKLAKRKYKNRDRGTPVTVPISVTKPIYRYNLIDKVFSAIQAKWPDRRGRPIFAQQDNAKPHVAEDDAAVKAAGQLND</sequence>
<organism evidence="2">
    <name type="scientific">Aphanomyces invadans</name>
    <dbReference type="NCBI Taxonomy" id="157072"/>
    <lineage>
        <taxon>Eukaryota</taxon>
        <taxon>Sar</taxon>
        <taxon>Stramenopiles</taxon>
        <taxon>Oomycota</taxon>
        <taxon>Saprolegniomycetes</taxon>
        <taxon>Saprolegniales</taxon>
        <taxon>Verrucalvaceae</taxon>
        <taxon>Aphanomyces</taxon>
    </lineage>
</organism>
<dbReference type="EMBL" id="KI913977">
    <property type="protein sequence ID" value="ETV96342.1"/>
    <property type="molecule type" value="Genomic_DNA"/>
</dbReference>
<dbReference type="GO" id="GO:0003676">
    <property type="term" value="F:nucleic acid binding"/>
    <property type="evidence" value="ECO:0007669"/>
    <property type="project" value="InterPro"/>
</dbReference>
<dbReference type="Gene3D" id="3.30.420.10">
    <property type="entry name" value="Ribonuclease H-like superfamily/Ribonuclease H"/>
    <property type="match status" value="1"/>
</dbReference>
<dbReference type="GeneID" id="20087553"/>
<dbReference type="VEuPathDB" id="FungiDB:H310_10503"/>
<reference evidence="2" key="1">
    <citation type="submission" date="2013-12" db="EMBL/GenBank/DDBJ databases">
        <title>The Genome Sequence of Aphanomyces invadans NJM9701.</title>
        <authorList>
            <consortium name="The Broad Institute Genomics Platform"/>
            <person name="Russ C."/>
            <person name="Tyler B."/>
            <person name="van West P."/>
            <person name="Dieguez-Uribeondo J."/>
            <person name="Young S.K."/>
            <person name="Zeng Q."/>
            <person name="Gargeya S."/>
            <person name="Fitzgerald M."/>
            <person name="Abouelleil A."/>
            <person name="Alvarado L."/>
            <person name="Chapman S.B."/>
            <person name="Gainer-Dewar J."/>
            <person name="Goldberg J."/>
            <person name="Griggs A."/>
            <person name="Gujja S."/>
            <person name="Hansen M."/>
            <person name="Howarth C."/>
            <person name="Imamovic A."/>
            <person name="Ireland A."/>
            <person name="Larimer J."/>
            <person name="McCowan C."/>
            <person name="Murphy C."/>
            <person name="Pearson M."/>
            <person name="Poon T.W."/>
            <person name="Priest M."/>
            <person name="Roberts A."/>
            <person name="Saif S."/>
            <person name="Shea T."/>
            <person name="Sykes S."/>
            <person name="Wortman J."/>
            <person name="Nusbaum C."/>
            <person name="Birren B."/>
        </authorList>
    </citation>
    <scope>NUCLEOTIDE SEQUENCE [LARGE SCALE GENOMIC DNA]</scope>
    <source>
        <strain evidence="2">NJM9701</strain>
    </source>
</reference>
<accession>A0A024TSN5</accession>
<dbReference type="AlphaFoldDB" id="A0A024TSN5"/>
<dbReference type="InterPro" id="IPR036397">
    <property type="entry name" value="RNaseH_sf"/>
</dbReference>
<dbReference type="RefSeq" id="XP_008875134.1">
    <property type="nucleotide sequence ID" value="XM_008876912.1"/>
</dbReference>
<gene>
    <name evidence="2" type="ORF">H310_10503</name>
</gene>
<feature type="region of interest" description="Disordered" evidence="1">
    <location>
        <begin position="261"/>
        <end position="283"/>
    </location>
</feature>
<dbReference type="OrthoDB" id="122798at2759"/>
<evidence type="ECO:0000313" key="2">
    <source>
        <dbReference type="EMBL" id="ETV96342.1"/>
    </source>
</evidence>